<dbReference type="Pfam" id="PF05991">
    <property type="entry name" value="NYN_YacP"/>
    <property type="match status" value="1"/>
</dbReference>
<keyword evidence="3" id="KW-1185">Reference proteome</keyword>
<dbReference type="PANTHER" id="PTHR34547">
    <property type="entry name" value="YACP-LIKE NYN DOMAIN PROTEIN"/>
    <property type="match status" value="1"/>
</dbReference>
<dbReference type="PANTHER" id="PTHR34547:SF1">
    <property type="entry name" value="YACP-LIKE NYN DOMAIN PROTEIN"/>
    <property type="match status" value="1"/>
</dbReference>
<dbReference type="Proteomes" id="UP001230188">
    <property type="component" value="Unassembled WGS sequence"/>
</dbReference>
<evidence type="ECO:0000256" key="1">
    <source>
        <dbReference type="SAM" id="SignalP"/>
    </source>
</evidence>
<evidence type="ECO:0000313" key="2">
    <source>
        <dbReference type="EMBL" id="KAJ8607220.1"/>
    </source>
</evidence>
<name>A0AAD7UIK5_9STRA</name>
<comment type="caution">
    <text evidence="2">The sequence shown here is derived from an EMBL/GenBank/DDBJ whole genome shotgun (WGS) entry which is preliminary data.</text>
</comment>
<feature type="signal peptide" evidence="1">
    <location>
        <begin position="1"/>
        <end position="19"/>
    </location>
</feature>
<feature type="chain" id="PRO_5041936114" description="NYN domain-containing protein" evidence="1">
    <location>
        <begin position="20"/>
        <end position="344"/>
    </location>
</feature>
<dbReference type="EMBL" id="JAQMWT010000229">
    <property type="protein sequence ID" value="KAJ8607220.1"/>
    <property type="molecule type" value="Genomic_DNA"/>
</dbReference>
<reference evidence="2" key="1">
    <citation type="submission" date="2023-01" db="EMBL/GenBank/DDBJ databases">
        <title>Metagenome sequencing of chrysophaentin producing Chrysophaeum taylorii.</title>
        <authorList>
            <person name="Davison J."/>
            <person name="Bewley C."/>
        </authorList>
    </citation>
    <scope>NUCLEOTIDE SEQUENCE</scope>
    <source>
        <strain evidence="2">NIES-1699</strain>
    </source>
</reference>
<proteinExistence type="predicted"/>
<accession>A0AAD7UIK5</accession>
<sequence length="344" mass="37539">MWMIVGVLVLPRAWSFSKASGGNKPRRITSETVSATGLSLKTQLRLVKASQKKKAPVTGKNKKGPSAKKVVEVRNATVEAEARASLAPLLLIDGYNVIFGTELKDSVETRSLEGARDDLETAVASLAATTGWTARLVFDGGIGGGRAARQASGVEVVFTAVDETADAVIERHAFERQGLGETVVASNDGLVRLMSRAHGASVVSCEQLLIDCRAAAADVALRLQAVDLASRRTRGPATQVERIMNEVDERGEWDLNVALERRILGDDHLLERAKRSKRRKALETALESLLASISKTPDDPTLLRSLRDLETYALQNSYFTQSQLRHKKLLLGHLDLLKDDDDWH</sequence>
<dbReference type="AlphaFoldDB" id="A0AAD7UIK5"/>
<evidence type="ECO:0008006" key="4">
    <source>
        <dbReference type="Google" id="ProtNLM"/>
    </source>
</evidence>
<keyword evidence="1" id="KW-0732">Signal</keyword>
<gene>
    <name evidence="2" type="ORF">CTAYLR_009919</name>
</gene>
<dbReference type="InterPro" id="IPR010298">
    <property type="entry name" value="YacP-like"/>
</dbReference>
<organism evidence="2 3">
    <name type="scientific">Chrysophaeum taylorii</name>
    <dbReference type="NCBI Taxonomy" id="2483200"/>
    <lineage>
        <taxon>Eukaryota</taxon>
        <taxon>Sar</taxon>
        <taxon>Stramenopiles</taxon>
        <taxon>Ochrophyta</taxon>
        <taxon>Pelagophyceae</taxon>
        <taxon>Pelagomonadales</taxon>
        <taxon>Pelagomonadaceae</taxon>
        <taxon>Chrysophaeum</taxon>
    </lineage>
</organism>
<evidence type="ECO:0000313" key="3">
    <source>
        <dbReference type="Proteomes" id="UP001230188"/>
    </source>
</evidence>
<protein>
    <recommendedName>
        <fullName evidence="4">NYN domain-containing protein</fullName>
    </recommendedName>
</protein>